<dbReference type="EMBL" id="REGN01007790">
    <property type="protein sequence ID" value="RNA05278.1"/>
    <property type="molecule type" value="Genomic_DNA"/>
</dbReference>
<feature type="non-terminal residue" evidence="2">
    <location>
        <position position="1"/>
    </location>
</feature>
<gene>
    <name evidence="2" type="ORF">BpHYR1_037560</name>
</gene>
<dbReference type="Proteomes" id="UP000276133">
    <property type="component" value="Unassembled WGS sequence"/>
</dbReference>
<reference evidence="2 3" key="1">
    <citation type="journal article" date="2018" name="Sci. Rep.">
        <title>Genomic signatures of local adaptation to the degree of environmental predictability in rotifers.</title>
        <authorList>
            <person name="Franch-Gras L."/>
            <person name="Hahn C."/>
            <person name="Garcia-Roger E.M."/>
            <person name="Carmona M.J."/>
            <person name="Serra M."/>
            <person name="Gomez A."/>
        </authorList>
    </citation>
    <scope>NUCLEOTIDE SEQUENCE [LARGE SCALE GENOMIC DNA]</scope>
    <source>
        <strain evidence="2">HYR1</strain>
    </source>
</reference>
<protein>
    <recommendedName>
        <fullName evidence="4">Transmembrane protein</fullName>
    </recommendedName>
</protein>
<dbReference type="AlphaFoldDB" id="A0A3M7Q2W2"/>
<keyword evidence="1" id="KW-0472">Membrane</keyword>
<name>A0A3M7Q2W2_BRAPC</name>
<keyword evidence="3" id="KW-1185">Reference proteome</keyword>
<evidence type="ECO:0000256" key="1">
    <source>
        <dbReference type="SAM" id="Phobius"/>
    </source>
</evidence>
<evidence type="ECO:0008006" key="4">
    <source>
        <dbReference type="Google" id="ProtNLM"/>
    </source>
</evidence>
<evidence type="ECO:0000313" key="3">
    <source>
        <dbReference type="Proteomes" id="UP000276133"/>
    </source>
</evidence>
<evidence type="ECO:0000313" key="2">
    <source>
        <dbReference type="EMBL" id="RNA05278.1"/>
    </source>
</evidence>
<accession>A0A3M7Q2W2</accession>
<keyword evidence="1" id="KW-1133">Transmembrane helix</keyword>
<organism evidence="2 3">
    <name type="scientific">Brachionus plicatilis</name>
    <name type="common">Marine rotifer</name>
    <name type="synonym">Brachionus muelleri</name>
    <dbReference type="NCBI Taxonomy" id="10195"/>
    <lineage>
        <taxon>Eukaryota</taxon>
        <taxon>Metazoa</taxon>
        <taxon>Spiralia</taxon>
        <taxon>Gnathifera</taxon>
        <taxon>Rotifera</taxon>
        <taxon>Eurotatoria</taxon>
        <taxon>Monogononta</taxon>
        <taxon>Pseudotrocha</taxon>
        <taxon>Ploima</taxon>
        <taxon>Brachionidae</taxon>
        <taxon>Brachionus</taxon>
    </lineage>
</organism>
<keyword evidence="1" id="KW-0812">Transmembrane</keyword>
<sequence length="187" mass="21777">PQSSLTGFNEIIHTLQHKVLNDLLNIKNTLPINHSQFDLGLFELFANSHLFCQDINKISLKASLNEFQSLSYYLATMLILFIFTVHYIIRSILAIFEQTFIYKIELNLNKIQAFYCLILCKYKVQRFVSEDLKLSQVIRAQELKLGDFMNDLLNARLSFFSQITWTESGSLQTEEGEFSIKKQHTLN</sequence>
<feature type="transmembrane region" description="Helical" evidence="1">
    <location>
        <begin position="70"/>
        <end position="89"/>
    </location>
</feature>
<comment type="caution">
    <text evidence="2">The sequence shown here is derived from an EMBL/GenBank/DDBJ whole genome shotgun (WGS) entry which is preliminary data.</text>
</comment>
<proteinExistence type="predicted"/>